<evidence type="ECO:0000256" key="8">
    <source>
        <dbReference type="ARBA" id="ARBA00034120"/>
    </source>
</evidence>
<comment type="similarity">
    <text evidence="8">Belongs to the bacterial reverse transcriptase family.</text>
</comment>
<name>A0ABU1G671_9GAMM</name>
<evidence type="ECO:0000256" key="4">
    <source>
        <dbReference type="ARBA" id="ARBA00022723"/>
    </source>
</evidence>
<evidence type="ECO:0000313" key="12">
    <source>
        <dbReference type="Proteomes" id="UP001264519"/>
    </source>
</evidence>
<evidence type="ECO:0000256" key="2">
    <source>
        <dbReference type="ARBA" id="ARBA00022679"/>
    </source>
</evidence>
<dbReference type="PANTHER" id="PTHR34047:SF7">
    <property type="entry name" value="RNA-DIRECTED DNA POLYMERASE"/>
    <property type="match status" value="1"/>
</dbReference>
<dbReference type="EMBL" id="JARWAK010000019">
    <property type="protein sequence ID" value="MDR5868447.1"/>
    <property type="molecule type" value="Genomic_DNA"/>
</dbReference>
<keyword evidence="7" id="KW-0051">Antiviral defense</keyword>
<organism evidence="11 12">
    <name type="scientific">Halomonas koreensis</name>
    <dbReference type="NCBI Taxonomy" id="245385"/>
    <lineage>
        <taxon>Bacteria</taxon>
        <taxon>Pseudomonadati</taxon>
        <taxon>Pseudomonadota</taxon>
        <taxon>Gammaproteobacteria</taxon>
        <taxon>Oceanospirillales</taxon>
        <taxon>Halomonadaceae</taxon>
        <taxon>Halomonas</taxon>
    </lineage>
</organism>
<dbReference type="GO" id="GO:0003964">
    <property type="term" value="F:RNA-directed DNA polymerase activity"/>
    <property type="evidence" value="ECO:0007669"/>
    <property type="project" value="UniProtKB-KW"/>
</dbReference>
<keyword evidence="2 11" id="KW-0808">Transferase</keyword>
<dbReference type="Proteomes" id="UP001264519">
    <property type="component" value="Unassembled WGS sequence"/>
</dbReference>
<protein>
    <recommendedName>
        <fullName evidence="1">RNA-directed DNA polymerase</fullName>
        <ecNumber evidence="1">2.7.7.49</ecNumber>
    </recommendedName>
</protein>
<keyword evidence="3 11" id="KW-0548">Nucleotidyltransferase</keyword>
<evidence type="ECO:0000256" key="7">
    <source>
        <dbReference type="ARBA" id="ARBA00023118"/>
    </source>
</evidence>
<dbReference type="Pfam" id="PF00078">
    <property type="entry name" value="RVT_1"/>
    <property type="match status" value="1"/>
</dbReference>
<dbReference type="InterPro" id="IPR000477">
    <property type="entry name" value="RT_dom"/>
</dbReference>
<gene>
    <name evidence="11" type="ORF">QC818_16805</name>
</gene>
<dbReference type="RefSeq" id="WP_309654021.1">
    <property type="nucleotide sequence ID" value="NZ_JARWAK010000019.1"/>
</dbReference>
<dbReference type="InterPro" id="IPR000123">
    <property type="entry name" value="Reverse_transcriptase_msDNA"/>
</dbReference>
<dbReference type="PANTHER" id="PTHR34047">
    <property type="entry name" value="NUCLEAR INTRON MATURASE 1, MITOCHONDRIAL-RELATED"/>
    <property type="match status" value="1"/>
</dbReference>
<reference evidence="11 12" key="1">
    <citation type="submission" date="2023-04" db="EMBL/GenBank/DDBJ databases">
        <title>A long-awaited taxogenomic arrangement of the family Halomonadaceae.</title>
        <authorList>
            <person name="De La Haba R."/>
            <person name="Chuvochina M."/>
            <person name="Wittouck S."/>
            <person name="Arahal D.R."/>
            <person name="Sanchez-Porro C."/>
            <person name="Hugenholtz P."/>
            <person name="Ventosa A."/>
        </authorList>
    </citation>
    <scope>NUCLEOTIDE SEQUENCE [LARGE SCALE GENOMIC DNA]</scope>
    <source>
        <strain evidence="11 12">DSM 23530</strain>
    </source>
</reference>
<keyword evidence="4" id="KW-0479">Metal-binding</keyword>
<dbReference type="SUPFAM" id="SSF56672">
    <property type="entry name" value="DNA/RNA polymerases"/>
    <property type="match status" value="1"/>
</dbReference>
<evidence type="ECO:0000256" key="1">
    <source>
        <dbReference type="ARBA" id="ARBA00012493"/>
    </source>
</evidence>
<comment type="caution">
    <text evidence="11">The sequence shown here is derived from an EMBL/GenBank/DDBJ whole genome shotgun (WGS) entry which is preliminary data.</text>
</comment>
<feature type="domain" description="Reverse transcriptase" evidence="10">
    <location>
        <begin position="27"/>
        <end position="249"/>
    </location>
</feature>
<comment type="catalytic activity">
    <reaction evidence="9">
        <text>DNA(n) + a 2'-deoxyribonucleoside 5'-triphosphate = DNA(n+1) + diphosphate</text>
        <dbReference type="Rhea" id="RHEA:22508"/>
        <dbReference type="Rhea" id="RHEA-COMP:17339"/>
        <dbReference type="Rhea" id="RHEA-COMP:17340"/>
        <dbReference type="ChEBI" id="CHEBI:33019"/>
        <dbReference type="ChEBI" id="CHEBI:61560"/>
        <dbReference type="ChEBI" id="CHEBI:173112"/>
        <dbReference type="EC" id="2.7.7.49"/>
    </reaction>
</comment>
<dbReference type="InterPro" id="IPR043502">
    <property type="entry name" value="DNA/RNA_pol_sf"/>
</dbReference>
<evidence type="ECO:0000256" key="6">
    <source>
        <dbReference type="ARBA" id="ARBA00022918"/>
    </source>
</evidence>
<evidence type="ECO:0000256" key="5">
    <source>
        <dbReference type="ARBA" id="ARBA00022842"/>
    </source>
</evidence>
<dbReference type="PROSITE" id="PS50878">
    <property type="entry name" value="RT_POL"/>
    <property type="match status" value="1"/>
</dbReference>
<keyword evidence="5" id="KW-0460">Magnesium</keyword>
<dbReference type="PRINTS" id="PR00866">
    <property type="entry name" value="RNADNAPOLMS"/>
</dbReference>
<accession>A0ABU1G671</accession>
<evidence type="ECO:0000256" key="9">
    <source>
        <dbReference type="ARBA" id="ARBA00048173"/>
    </source>
</evidence>
<proteinExistence type="inferred from homology"/>
<keyword evidence="6 11" id="KW-0695">RNA-directed DNA polymerase</keyword>
<sequence>MLKYTPKNRISSKASLAKTLSISESELEELLSDIEQSPQTYSELPIPKKNGTYRTVFNPNYRLKTTQQRICGRIFPHIQFPPYLFGSIKDESNPRDYFKCVQLHCGAGCLATIDIEDFFPSIDKDKIFDIFLRFFHFPERVAWTLTQICTHPIYDFLPQGAPTSPIVANLALYKKEHQLYSSLKEKGVTYTRLMDDIAISHTEIGHKIEREASIIRATISSQGFKVNEKKSSLIQRKGNSPIVLHGLRLGESQPKLQAGQASKVRSSVKHLEKLASEPNKRTHHEFRRLWHSTSGRVNLLRRAGDLRYPSLRKRLNKISPLISPKERLLLYKTVSKLENKHEKYSNRHWYKKEVAKSRYLAIIMRKSFHKEATQLLNRLHALR</sequence>
<dbReference type="EC" id="2.7.7.49" evidence="1"/>
<evidence type="ECO:0000313" key="11">
    <source>
        <dbReference type="EMBL" id="MDR5868447.1"/>
    </source>
</evidence>
<evidence type="ECO:0000256" key="3">
    <source>
        <dbReference type="ARBA" id="ARBA00022695"/>
    </source>
</evidence>
<dbReference type="InterPro" id="IPR051083">
    <property type="entry name" value="GrpII_Intron_Splice-Mob/Def"/>
</dbReference>
<dbReference type="CDD" id="cd03487">
    <property type="entry name" value="RT_Bac_retron_II"/>
    <property type="match status" value="1"/>
</dbReference>
<keyword evidence="12" id="KW-1185">Reference proteome</keyword>
<evidence type="ECO:0000259" key="10">
    <source>
        <dbReference type="PROSITE" id="PS50878"/>
    </source>
</evidence>